<name>A0A195D1N2_9HYME</name>
<sequence>MSPFGEEESALPSRQCTGSHVPGTDGQIQRIPLRIASHPAYSPDLALCDYFLFLNLKSIELPKLERRGDVPLSSRRRRARGSYHGWAVTDQREGSKESPQRDTVRRDAIYSIYTLLLYSVLARRARTHKHNVNVACIRNSVPLSVTFVALPQLSDYERRRRSRRSASPATRCNAL</sequence>
<dbReference type="Proteomes" id="UP000078542">
    <property type="component" value="Unassembled WGS sequence"/>
</dbReference>
<evidence type="ECO:0000256" key="1">
    <source>
        <dbReference type="SAM" id="MobiDB-lite"/>
    </source>
</evidence>
<evidence type="ECO:0000313" key="2">
    <source>
        <dbReference type="EMBL" id="KYN06825.1"/>
    </source>
</evidence>
<evidence type="ECO:0000313" key="3">
    <source>
        <dbReference type="Proteomes" id="UP000078542"/>
    </source>
</evidence>
<dbReference type="EMBL" id="KQ976956">
    <property type="protein sequence ID" value="KYN06825.1"/>
    <property type="molecule type" value="Genomic_DNA"/>
</dbReference>
<reference evidence="2 3" key="1">
    <citation type="submission" date="2016-03" db="EMBL/GenBank/DDBJ databases">
        <title>Cyphomyrmex costatus WGS genome.</title>
        <authorList>
            <person name="Nygaard S."/>
            <person name="Hu H."/>
            <person name="Boomsma J."/>
            <person name="Zhang G."/>
        </authorList>
    </citation>
    <scope>NUCLEOTIDE SEQUENCE [LARGE SCALE GENOMIC DNA]</scope>
    <source>
        <strain evidence="2">MS0001</strain>
        <tissue evidence="2">Whole body</tissue>
    </source>
</reference>
<dbReference type="AlphaFoldDB" id="A0A195D1N2"/>
<gene>
    <name evidence="2" type="ORF">ALC62_02208</name>
</gene>
<feature type="region of interest" description="Disordered" evidence="1">
    <location>
        <begin position="1"/>
        <end position="25"/>
    </location>
</feature>
<keyword evidence="3" id="KW-1185">Reference proteome</keyword>
<evidence type="ECO:0008006" key="4">
    <source>
        <dbReference type="Google" id="ProtNLM"/>
    </source>
</evidence>
<accession>A0A195D1N2</accession>
<organism evidence="2 3">
    <name type="scientific">Cyphomyrmex costatus</name>
    <dbReference type="NCBI Taxonomy" id="456900"/>
    <lineage>
        <taxon>Eukaryota</taxon>
        <taxon>Metazoa</taxon>
        <taxon>Ecdysozoa</taxon>
        <taxon>Arthropoda</taxon>
        <taxon>Hexapoda</taxon>
        <taxon>Insecta</taxon>
        <taxon>Pterygota</taxon>
        <taxon>Neoptera</taxon>
        <taxon>Endopterygota</taxon>
        <taxon>Hymenoptera</taxon>
        <taxon>Apocrita</taxon>
        <taxon>Aculeata</taxon>
        <taxon>Formicoidea</taxon>
        <taxon>Formicidae</taxon>
        <taxon>Myrmicinae</taxon>
        <taxon>Cyphomyrmex</taxon>
    </lineage>
</organism>
<protein>
    <recommendedName>
        <fullName evidence="4">Histone-lysine N-methyltransferase SETMAR</fullName>
    </recommendedName>
</protein>
<proteinExistence type="predicted"/>